<feature type="compositionally biased region" description="Basic and acidic residues" evidence="4">
    <location>
        <begin position="866"/>
        <end position="877"/>
    </location>
</feature>
<comment type="similarity">
    <text evidence="1">Belongs to the FAM193 family.</text>
</comment>
<feature type="compositionally biased region" description="Basic residues" evidence="4">
    <location>
        <begin position="1186"/>
        <end position="1197"/>
    </location>
</feature>
<feature type="domain" description="FAM193 C-terminal" evidence="5">
    <location>
        <begin position="1207"/>
        <end position="1263"/>
    </location>
</feature>
<dbReference type="EMBL" id="GFXV01001044">
    <property type="protein sequence ID" value="MBW12849.1"/>
    <property type="molecule type" value="Transcribed_RNA"/>
</dbReference>
<feature type="compositionally biased region" description="Basic residues" evidence="4">
    <location>
        <begin position="517"/>
        <end position="533"/>
    </location>
</feature>
<dbReference type="InterPro" id="IPR031802">
    <property type="entry name" value="FAM193_C"/>
</dbReference>
<feature type="region of interest" description="Disordered" evidence="4">
    <location>
        <begin position="697"/>
        <end position="817"/>
    </location>
</feature>
<proteinExistence type="inferred from homology"/>
<evidence type="ECO:0000256" key="4">
    <source>
        <dbReference type="SAM" id="MobiDB-lite"/>
    </source>
</evidence>
<evidence type="ECO:0000256" key="3">
    <source>
        <dbReference type="ARBA" id="ARBA00023054"/>
    </source>
</evidence>
<feature type="region of interest" description="Disordered" evidence="4">
    <location>
        <begin position="496"/>
        <end position="561"/>
    </location>
</feature>
<organism evidence="6">
    <name type="scientific">Melanaphis sacchari</name>
    <dbReference type="NCBI Taxonomy" id="742174"/>
    <lineage>
        <taxon>Eukaryota</taxon>
        <taxon>Metazoa</taxon>
        <taxon>Ecdysozoa</taxon>
        <taxon>Arthropoda</taxon>
        <taxon>Hexapoda</taxon>
        <taxon>Insecta</taxon>
        <taxon>Pterygota</taxon>
        <taxon>Neoptera</taxon>
        <taxon>Paraneoptera</taxon>
        <taxon>Hemiptera</taxon>
        <taxon>Sternorrhyncha</taxon>
        <taxon>Aphidomorpha</taxon>
        <taxon>Aphidoidea</taxon>
        <taxon>Aphididae</taxon>
        <taxon>Aphidini</taxon>
        <taxon>Melanaphis</taxon>
    </lineage>
</organism>
<accession>A0A2H8TFK0</accession>
<feature type="compositionally biased region" description="Low complexity" evidence="4">
    <location>
        <begin position="755"/>
        <end position="787"/>
    </location>
</feature>
<dbReference type="InterPro" id="IPR029717">
    <property type="entry name" value="FAM193"/>
</dbReference>
<evidence type="ECO:0000256" key="2">
    <source>
        <dbReference type="ARBA" id="ARBA00022553"/>
    </source>
</evidence>
<gene>
    <name evidence="6" type="primary">Fam193a_0</name>
</gene>
<feature type="region of interest" description="Disordered" evidence="4">
    <location>
        <begin position="605"/>
        <end position="625"/>
    </location>
</feature>
<sequence length="1272" mass="144693">MSITVAVNATDGANGPQAAVCQSAAQHNNCGDYNGGSDGSGGGGGISIDGGGIGVGSANDDTAVFNHENEDKRREQLEKHCLNLLNQKDKECIKLREFIRNKELNEANEVQKWETKWNSLMSYIRTVYRMAMDGVEVERYPPHNIFKEAAYESKSCDSYHVFQNVENLVMEFVLEARSRQVQILEKKNKETPEMPQVFVFCLLDSYRRLMAATDHLKEVIKPIEEYHLSKFNLSWRMMNQYLYHSRLYADRTIYHLVTTFIEQILSIPILSKSLLSASLIHDYTKFVKEVKLNISEWAEARTCIHNIKCNEVWAMGAKKYKETMLKEENELFSSSLPPNDDFVIDLTIPTPPQSPAPEYQERVDNDNCEDIEDDGVSNFCDCIHTVETRKNSSVDFDQYVHHVKFTNLQETEEINSITFSYSNMKEKMLCFYSGETFTDEDEKPVLTANITKNLGKKVLNSDAQIKSKPVVNVKCPSNIDRNVTCKVEIEQLPKRRYPYPQVNKPTEPTVKSNNRPVHGHSCHKHTEHVKRMHHHDETSECSSGRSSQDDSCSERSSSSPRQCDCCYCEVFGHGVPSVAPVSRNYQEMRDRLRNLYLLKKAKQTNETIKQKQKEPNVHRPLPVHPPKHLPQTVADKTGAGSGVQQQKVEPLIVTKVINEKMKYNNENIPENFIKELSEKPIDEIVNFIEGNKAINEKRAAKKARRREKKEEMERIKREEEEAERKRIEEEHKKQEIERLKREEALKKEKKKGKNQNKQQKQSQQQKQVTNSKTQQITKQQVQQNTQSSKKKNKQSQGNGNKENISTKIDEKCKKDDVEGAKMVTIKRDSDSSKVTITFRGAVEDDVLCTLYDNEAIKAIQRLCDKSKQPQNKIEEKPIKKRSRNRKKKQTEPEPKQLETQLNSKPVESVLITNKNAPKLPTNMKWYCSPDVNIIPVPNTSNSVQQKPNTVLIKRSNNNQVFTRPLPPPSQPMPLTSPTAIQINEAVNKISSSSAPIDIDKLQLPPGITITKLDPSDYKPPRDIQQSAEKPKPAPTSQQFPFATPAAMTPFTMQQNAQNNVVVVKTDGYDYEGSTEWSGAASKRHRRRKKINGGTSDDTNSENIQPGFTITQKSSTRDPCSEEGKTIAGQIPTNTPRTMPLPVIIQRHGGMVTIRNPLYQRNDDAILTENKDLQVNGGDDDNANPSGKRRRRRRRVKGGSKQTDVEESVFEPKDIDLEDGEMDDDERELEAFKRFCLQSVPPQRKEKVHLNIKDIVLKKKSTAAAAAAAVGCV</sequence>
<name>A0A2H8TFK0_9HEMI</name>
<dbReference type="AlphaFoldDB" id="A0A2H8TFK0"/>
<feature type="compositionally biased region" description="Basic and acidic residues" evidence="4">
    <location>
        <begin position="708"/>
        <end position="746"/>
    </location>
</feature>
<dbReference type="PANTHER" id="PTHR15109">
    <property type="entry name" value="AGAP004327-PA"/>
    <property type="match status" value="1"/>
</dbReference>
<dbReference type="Pfam" id="PF15914">
    <property type="entry name" value="FAM193_C"/>
    <property type="match status" value="1"/>
</dbReference>
<feature type="compositionally biased region" description="Basic and acidic residues" evidence="4">
    <location>
        <begin position="807"/>
        <end position="817"/>
    </location>
</feature>
<dbReference type="PANTHER" id="PTHR15109:SF4">
    <property type="entry name" value="FAM193 C-TERMINAL DOMAIN-CONTAINING PROTEIN"/>
    <property type="match status" value="1"/>
</dbReference>
<evidence type="ECO:0000313" key="6">
    <source>
        <dbReference type="EMBL" id="MBW12849.1"/>
    </source>
</evidence>
<feature type="compositionally biased region" description="Basic and acidic residues" evidence="4">
    <location>
        <begin position="608"/>
        <end position="617"/>
    </location>
</feature>
<feature type="region of interest" description="Disordered" evidence="4">
    <location>
        <begin position="1074"/>
        <end position="1138"/>
    </location>
</feature>
<feature type="compositionally biased region" description="Basic and acidic residues" evidence="4">
    <location>
        <begin position="1114"/>
        <end position="1124"/>
    </location>
</feature>
<feature type="region of interest" description="Disordered" evidence="4">
    <location>
        <begin position="1168"/>
        <end position="1206"/>
    </location>
</feature>
<keyword evidence="3" id="KW-0175">Coiled coil</keyword>
<protein>
    <submittedName>
        <fullName evidence="6">Protein FAM193A</fullName>
    </submittedName>
</protein>
<feature type="compositionally biased region" description="Basic residues" evidence="4">
    <location>
        <begin position="1081"/>
        <end position="1090"/>
    </location>
</feature>
<evidence type="ECO:0000259" key="5">
    <source>
        <dbReference type="Pfam" id="PF15914"/>
    </source>
</evidence>
<keyword evidence="2" id="KW-0597">Phosphoprotein</keyword>
<feature type="compositionally biased region" description="Polar residues" evidence="4">
    <location>
        <begin position="1092"/>
        <end position="1113"/>
    </location>
</feature>
<feature type="compositionally biased region" description="Basic residues" evidence="4">
    <location>
        <begin position="878"/>
        <end position="888"/>
    </location>
</feature>
<feature type="region of interest" description="Disordered" evidence="4">
    <location>
        <begin position="1007"/>
        <end position="1041"/>
    </location>
</feature>
<feature type="compositionally biased region" description="Polar residues" evidence="4">
    <location>
        <begin position="503"/>
        <end position="515"/>
    </location>
</feature>
<reference evidence="6" key="1">
    <citation type="submission" date="2017-10" db="EMBL/GenBank/DDBJ databases">
        <title>Transcriptome Assembly of Sugarcane Aphid Adults.</title>
        <authorList>
            <person name="Scully E.D."/>
            <person name="Palmer N.A."/>
            <person name="Geib S.M."/>
            <person name="Sarath G."/>
            <person name="Sattler S.E."/>
        </authorList>
    </citation>
    <scope>NUCLEOTIDE SEQUENCE</scope>
    <source>
        <tissue evidence="6">Whole body</tissue>
    </source>
</reference>
<evidence type="ECO:0000256" key="1">
    <source>
        <dbReference type="ARBA" id="ARBA00009689"/>
    </source>
</evidence>
<feature type="compositionally biased region" description="Low complexity" evidence="4">
    <location>
        <begin position="540"/>
        <end position="561"/>
    </location>
</feature>
<dbReference type="OrthoDB" id="10044608at2759"/>
<feature type="region of interest" description="Disordered" evidence="4">
    <location>
        <begin position="866"/>
        <end position="904"/>
    </location>
</feature>